<dbReference type="GO" id="GO:0003700">
    <property type="term" value="F:DNA-binding transcription factor activity"/>
    <property type="evidence" value="ECO:0007669"/>
    <property type="project" value="TreeGrafter"/>
</dbReference>
<dbReference type="GO" id="GO:0000976">
    <property type="term" value="F:transcription cis-regulatory region binding"/>
    <property type="evidence" value="ECO:0007669"/>
    <property type="project" value="TreeGrafter"/>
</dbReference>
<evidence type="ECO:0000256" key="4">
    <source>
        <dbReference type="PROSITE-ProRule" id="PRU00335"/>
    </source>
</evidence>
<evidence type="ECO:0000313" key="6">
    <source>
        <dbReference type="EMBL" id="GEM38785.1"/>
    </source>
</evidence>
<evidence type="ECO:0000256" key="2">
    <source>
        <dbReference type="ARBA" id="ARBA00023125"/>
    </source>
</evidence>
<dbReference type="OrthoDB" id="8222629at2"/>
<dbReference type="InterPro" id="IPR050109">
    <property type="entry name" value="HTH-type_TetR-like_transc_reg"/>
</dbReference>
<evidence type="ECO:0000259" key="5">
    <source>
        <dbReference type="PROSITE" id="PS50977"/>
    </source>
</evidence>
<dbReference type="Gene3D" id="1.10.357.10">
    <property type="entry name" value="Tetracycline Repressor, domain 2"/>
    <property type="match status" value="1"/>
</dbReference>
<evidence type="ECO:0000256" key="1">
    <source>
        <dbReference type="ARBA" id="ARBA00023015"/>
    </source>
</evidence>
<feature type="DNA-binding region" description="H-T-H motif" evidence="4">
    <location>
        <begin position="33"/>
        <end position="52"/>
    </location>
</feature>
<proteinExistence type="predicted"/>
<dbReference type="SUPFAM" id="SSF46689">
    <property type="entry name" value="Homeodomain-like"/>
    <property type="match status" value="1"/>
</dbReference>
<dbReference type="Pfam" id="PF13305">
    <property type="entry name" value="TetR_C_33"/>
    <property type="match status" value="1"/>
</dbReference>
<dbReference type="Proteomes" id="UP000321424">
    <property type="component" value="Unassembled WGS sequence"/>
</dbReference>
<dbReference type="SUPFAM" id="SSF48498">
    <property type="entry name" value="Tetracyclin repressor-like, C-terminal domain"/>
    <property type="match status" value="1"/>
</dbReference>
<dbReference type="InterPro" id="IPR009057">
    <property type="entry name" value="Homeodomain-like_sf"/>
</dbReference>
<dbReference type="PANTHER" id="PTHR30055">
    <property type="entry name" value="HTH-TYPE TRANSCRIPTIONAL REGULATOR RUTR"/>
    <property type="match status" value="1"/>
</dbReference>
<keyword evidence="1" id="KW-0805">Transcription regulation</keyword>
<organism evidence="6 7">
    <name type="scientific">Nocardia ninae NBRC 108245</name>
    <dbReference type="NCBI Taxonomy" id="1210091"/>
    <lineage>
        <taxon>Bacteria</taxon>
        <taxon>Bacillati</taxon>
        <taxon>Actinomycetota</taxon>
        <taxon>Actinomycetes</taxon>
        <taxon>Mycobacteriales</taxon>
        <taxon>Nocardiaceae</taxon>
        <taxon>Nocardia</taxon>
    </lineage>
</organism>
<dbReference type="PANTHER" id="PTHR30055:SF234">
    <property type="entry name" value="HTH-TYPE TRANSCRIPTIONAL REGULATOR BETI"/>
    <property type="match status" value="1"/>
</dbReference>
<accession>A0A511MDP6</accession>
<reference evidence="6 7" key="1">
    <citation type="submission" date="2019-07" db="EMBL/GenBank/DDBJ databases">
        <title>Whole genome shotgun sequence of Nocardia ninae NBRC 108245.</title>
        <authorList>
            <person name="Hosoyama A."/>
            <person name="Uohara A."/>
            <person name="Ohji S."/>
            <person name="Ichikawa N."/>
        </authorList>
    </citation>
    <scope>NUCLEOTIDE SEQUENCE [LARGE SCALE GENOMIC DNA]</scope>
    <source>
        <strain evidence="6 7">NBRC 108245</strain>
    </source>
</reference>
<feature type="domain" description="HTH tetR-type" evidence="5">
    <location>
        <begin position="10"/>
        <end position="70"/>
    </location>
</feature>
<dbReference type="InterPro" id="IPR036271">
    <property type="entry name" value="Tet_transcr_reg_TetR-rel_C_sf"/>
</dbReference>
<dbReference type="InterPro" id="IPR001647">
    <property type="entry name" value="HTH_TetR"/>
</dbReference>
<dbReference type="InterPro" id="IPR025996">
    <property type="entry name" value="MT1864/Rv1816-like_C"/>
</dbReference>
<dbReference type="EMBL" id="BJXA01000019">
    <property type="protein sequence ID" value="GEM38785.1"/>
    <property type="molecule type" value="Genomic_DNA"/>
</dbReference>
<comment type="caution">
    <text evidence="6">The sequence shown here is derived from an EMBL/GenBank/DDBJ whole genome shotgun (WGS) entry which is preliminary data.</text>
</comment>
<dbReference type="Pfam" id="PF00440">
    <property type="entry name" value="TetR_N"/>
    <property type="match status" value="1"/>
</dbReference>
<keyword evidence="2 4" id="KW-0238">DNA-binding</keyword>
<evidence type="ECO:0000256" key="3">
    <source>
        <dbReference type="ARBA" id="ARBA00023163"/>
    </source>
</evidence>
<dbReference type="AlphaFoldDB" id="A0A511MDP6"/>
<keyword evidence="3" id="KW-0804">Transcription</keyword>
<dbReference type="RefSeq" id="WP_147131503.1">
    <property type="nucleotide sequence ID" value="NZ_BJXA01000019.1"/>
</dbReference>
<keyword evidence="7" id="KW-1185">Reference proteome</keyword>
<name>A0A511MDP6_9NOCA</name>
<dbReference type="PROSITE" id="PS50977">
    <property type="entry name" value="HTH_TETR_2"/>
    <property type="match status" value="1"/>
</dbReference>
<evidence type="ECO:0000313" key="7">
    <source>
        <dbReference type="Proteomes" id="UP000321424"/>
    </source>
</evidence>
<gene>
    <name evidence="6" type="ORF">NN4_33040</name>
</gene>
<protein>
    <submittedName>
        <fullName evidence="6">AcrR family transcriptional regulator</fullName>
    </submittedName>
</protein>
<sequence length="198" mass="21397">MADRARTPSKDVERALIEAAEVVLIRDGLAGVTVRAVAAEASVAPMGVYNRFSGKDGLECELLIRGFQSLRAEVRAPADAEPLTRLRESAIGYRRFAIEHPQHYQMMFHHPSAGKHFANKAVQESASGTFDELVAHIGYAIARGAITEGDAVERAQQFWSALHGAVSLELNGAIRTPDPAATYAQLVELLIHGLRNGG</sequence>